<comment type="cofactor">
    <cofactor evidence="1">
        <name>heme</name>
        <dbReference type="ChEBI" id="CHEBI:30413"/>
    </cofactor>
</comment>
<evidence type="ECO:0000256" key="3">
    <source>
        <dbReference type="ARBA" id="ARBA00022617"/>
    </source>
</evidence>
<evidence type="ECO:0000313" key="9">
    <source>
        <dbReference type="Proteomes" id="UP001590951"/>
    </source>
</evidence>
<sequence length="209" mass="23793">MPFVLPSLTKGPIVIIPPAQLKQILSKPPSEIDALGPQTEEIQDPYTVRDKEIWINKLHLGVVRKQLTKDLPLLTENIAEELAIGFERHWGSPSKWKAVPAWDSVSKIVSQAANRVFVGIPLCRNEEFLEHSRLYSDSVFGGAVFISMFPSFMKPLVGWIVRHNLNRHLATCKKNRCLHRGREAAVESIEEREVRTYMGTPERRLAVDY</sequence>
<organism evidence="8 9">
    <name type="scientific">Lepraria finkii</name>
    <dbReference type="NCBI Taxonomy" id="1340010"/>
    <lineage>
        <taxon>Eukaryota</taxon>
        <taxon>Fungi</taxon>
        <taxon>Dikarya</taxon>
        <taxon>Ascomycota</taxon>
        <taxon>Pezizomycotina</taxon>
        <taxon>Lecanoromycetes</taxon>
        <taxon>OSLEUM clade</taxon>
        <taxon>Lecanoromycetidae</taxon>
        <taxon>Lecanorales</taxon>
        <taxon>Lecanorineae</taxon>
        <taxon>Stereocaulaceae</taxon>
        <taxon>Lepraria</taxon>
    </lineage>
</organism>
<dbReference type="EMBL" id="JBHFEH010000109">
    <property type="protein sequence ID" value="KAL2046656.1"/>
    <property type="molecule type" value="Genomic_DNA"/>
</dbReference>
<dbReference type="PANTHER" id="PTHR46206:SF1">
    <property type="entry name" value="P450, PUTATIVE (EUROFUNG)-RELATED"/>
    <property type="match status" value="1"/>
</dbReference>
<evidence type="ECO:0000256" key="2">
    <source>
        <dbReference type="ARBA" id="ARBA00010617"/>
    </source>
</evidence>
<gene>
    <name evidence="8" type="ORF">ABVK25_011662</name>
</gene>
<dbReference type="Proteomes" id="UP001590951">
    <property type="component" value="Unassembled WGS sequence"/>
</dbReference>
<name>A0ABR4APC1_9LECA</name>
<reference evidence="8 9" key="1">
    <citation type="submission" date="2024-09" db="EMBL/GenBank/DDBJ databases">
        <title>Rethinking Asexuality: The Enigmatic Case of Functional Sexual Genes in Lepraria (Stereocaulaceae).</title>
        <authorList>
            <person name="Doellman M."/>
            <person name="Sun Y."/>
            <person name="Barcenas-Pena A."/>
            <person name="Lumbsch H.T."/>
            <person name="Grewe F."/>
        </authorList>
    </citation>
    <scope>NUCLEOTIDE SEQUENCE [LARGE SCALE GENOMIC DNA]</scope>
    <source>
        <strain evidence="8 9">Grewe 0041</strain>
    </source>
</reference>
<keyword evidence="9" id="KW-1185">Reference proteome</keyword>
<dbReference type="Gene3D" id="1.10.630.10">
    <property type="entry name" value="Cytochrome P450"/>
    <property type="match status" value="1"/>
</dbReference>
<evidence type="ECO:0000256" key="7">
    <source>
        <dbReference type="ARBA" id="ARBA00023033"/>
    </source>
</evidence>
<keyword evidence="6" id="KW-0408">Iron</keyword>
<proteinExistence type="inferred from homology"/>
<evidence type="ECO:0000256" key="6">
    <source>
        <dbReference type="ARBA" id="ARBA00023004"/>
    </source>
</evidence>
<keyword evidence="4" id="KW-0479">Metal-binding</keyword>
<comment type="similarity">
    <text evidence="2">Belongs to the cytochrome P450 family.</text>
</comment>
<dbReference type="PANTHER" id="PTHR46206">
    <property type="entry name" value="CYTOCHROME P450"/>
    <property type="match status" value="1"/>
</dbReference>
<dbReference type="SUPFAM" id="SSF48264">
    <property type="entry name" value="Cytochrome P450"/>
    <property type="match status" value="1"/>
</dbReference>
<evidence type="ECO:0000313" key="8">
    <source>
        <dbReference type="EMBL" id="KAL2046656.1"/>
    </source>
</evidence>
<accession>A0ABR4APC1</accession>
<evidence type="ECO:0000256" key="1">
    <source>
        <dbReference type="ARBA" id="ARBA00001971"/>
    </source>
</evidence>
<evidence type="ECO:0000256" key="4">
    <source>
        <dbReference type="ARBA" id="ARBA00022723"/>
    </source>
</evidence>
<comment type="caution">
    <text evidence="8">The sequence shown here is derived from an EMBL/GenBank/DDBJ whole genome shotgun (WGS) entry which is preliminary data.</text>
</comment>
<dbReference type="InterPro" id="IPR036396">
    <property type="entry name" value="Cyt_P450_sf"/>
</dbReference>
<keyword evidence="3" id="KW-0349">Heme</keyword>
<evidence type="ECO:0000256" key="5">
    <source>
        <dbReference type="ARBA" id="ARBA00023002"/>
    </source>
</evidence>
<protein>
    <submittedName>
        <fullName evidence="8">Uncharacterized protein</fullName>
    </submittedName>
</protein>
<keyword evidence="7" id="KW-0503">Monooxygenase</keyword>
<keyword evidence="5" id="KW-0560">Oxidoreductase</keyword>